<feature type="domain" description="UCH catalytic" evidence="10">
    <location>
        <begin position="117"/>
        <end position="360"/>
    </location>
</feature>
<dbReference type="PROSITE" id="PS52048">
    <property type="entry name" value="UCH_DOMAIN"/>
    <property type="match status" value="1"/>
</dbReference>
<evidence type="ECO:0000256" key="5">
    <source>
        <dbReference type="ARBA" id="ARBA00022801"/>
    </source>
</evidence>
<comment type="similarity">
    <text evidence="7">Belongs to the peptidase C12 family.</text>
</comment>
<keyword evidence="6" id="KW-0788">Thiol protease</keyword>
<sequence length="449" mass="48884">MASRRTDASSPQPAKRPKFDEVQPGVQNSSAHSHAEGDDASKDSSTDLPIDKSPSPASPRSAPHTSRPRRAAAANSAAALSAISIEDEAASFVPAKDSIHERLFAPITEAELKAWKGWSDIESEPAFFNFILKELGVQDATIVELFGVDEASISYLPDPLGLIFLYKFVEEDDKEAYEDCPENLWFANQTTENACGTVAMLNIAMNCERLGLGDHLMQFKAATQSLHPALRGHMLSTDETIRSKHNSFTRRIDMLMSDLSLKLEWAEAGARKGKAALGRKTSRKRTKRQASNDEAAFHFIAYVAMGKDVWELNGMQEKPLKLGSFEGDWTTMARNRIAARMSNYAAHDDSAIFNLLALCHTPMATKTAEVKGTDGTAGFDGRRTSGTAVVDEDGNDGGVRQAAARKGDYTPAVHSWLKKLADKGVLQRLATGEPDKPLAEGDEMGQVLS</sequence>
<dbReference type="EC" id="3.4.19.12" evidence="2"/>
<evidence type="ECO:0000256" key="7">
    <source>
        <dbReference type="PROSITE-ProRule" id="PRU01393"/>
    </source>
</evidence>
<dbReference type="Gene3D" id="3.40.532.10">
    <property type="entry name" value="Peptidase C12, ubiquitin carboxyl-terminal hydrolase"/>
    <property type="match status" value="1"/>
</dbReference>
<evidence type="ECO:0000256" key="1">
    <source>
        <dbReference type="ARBA" id="ARBA00000707"/>
    </source>
</evidence>
<feature type="compositionally biased region" description="Basic and acidic residues" evidence="9">
    <location>
        <begin position="33"/>
        <end position="45"/>
    </location>
</feature>
<proteinExistence type="inferred from homology"/>
<dbReference type="InterPro" id="IPR036959">
    <property type="entry name" value="Peptidase_C12_UCH_sf"/>
</dbReference>
<dbReference type="InterPro" id="IPR001578">
    <property type="entry name" value="Peptidase_C12_UCH"/>
</dbReference>
<dbReference type="EMBL" id="CAWUON010000018">
    <property type="protein sequence ID" value="CAK7266385.1"/>
    <property type="molecule type" value="Genomic_DNA"/>
</dbReference>
<evidence type="ECO:0000256" key="9">
    <source>
        <dbReference type="SAM" id="MobiDB-lite"/>
    </source>
</evidence>
<keyword evidence="5" id="KW-0378">Hydrolase</keyword>
<protein>
    <recommendedName>
        <fullName evidence="2">ubiquitinyl hydrolase 1</fullName>
        <ecNumber evidence="2">3.4.19.12</ecNumber>
    </recommendedName>
</protein>
<dbReference type="PANTHER" id="PTHR10589">
    <property type="entry name" value="UBIQUITIN CARBOXYL-TERMINAL HYDROLASE"/>
    <property type="match status" value="1"/>
</dbReference>
<accession>A0ABP0DDR9</accession>
<gene>
    <name evidence="11" type="ORF">SEPCBS119000_002002</name>
</gene>
<keyword evidence="3" id="KW-0645">Protease</keyword>
<dbReference type="PROSITE" id="PS52049">
    <property type="entry name" value="ULD"/>
    <property type="match status" value="1"/>
</dbReference>
<comment type="caution">
    <text evidence="11">The sequence shown here is derived from an EMBL/GenBank/DDBJ whole genome shotgun (WGS) entry which is preliminary data.</text>
</comment>
<comment type="catalytic activity">
    <reaction evidence="1">
        <text>Thiol-dependent hydrolysis of ester, thioester, amide, peptide and isopeptide bonds formed by the C-terminal Gly of ubiquitin (a 76-residue protein attached to proteins as an intracellular targeting signal).</text>
        <dbReference type="EC" id="3.4.19.12"/>
    </reaction>
</comment>
<dbReference type="InterPro" id="IPR038765">
    <property type="entry name" value="Papain-like_cys_pep_sf"/>
</dbReference>
<evidence type="ECO:0000256" key="4">
    <source>
        <dbReference type="ARBA" id="ARBA00022786"/>
    </source>
</evidence>
<keyword evidence="12" id="KW-1185">Reference proteome</keyword>
<feature type="compositionally biased region" description="Low complexity" evidence="9">
    <location>
        <begin position="53"/>
        <end position="73"/>
    </location>
</feature>
<feature type="region of interest" description="Disordered" evidence="9">
    <location>
        <begin position="372"/>
        <end position="406"/>
    </location>
</feature>
<feature type="region of interest" description="Disordered" evidence="9">
    <location>
        <begin position="1"/>
        <end position="73"/>
    </location>
</feature>
<reference evidence="11 12" key="1">
    <citation type="submission" date="2024-01" db="EMBL/GenBank/DDBJ databases">
        <authorList>
            <person name="Allen C."/>
            <person name="Tagirdzhanova G."/>
        </authorList>
    </citation>
    <scope>NUCLEOTIDE SEQUENCE [LARGE SCALE GENOMIC DNA]</scope>
    <source>
        <strain evidence="11 12">CBS 119000</strain>
    </source>
</reference>
<dbReference type="Pfam" id="PF01088">
    <property type="entry name" value="Peptidase_C12"/>
    <property type="match status" value="1"/>
</dbReference>
<keyword evidence="4 8" id="KW-0833">Ubl conjugation pathway</keyword>
<evidence type="ECO:0000259" key="10">
    <source>
        <dbReference type="PROSITE" id="PS52048"/>
    </source>
</evidence>
<organism evidence="11 12">
    <name type="scientific">Sporothrix epigloea</name>
    <dbReference type="NCBI Taxonomy" id="1892477"/>
    <lineage>
        <taxon>Eukaryota</taxon>
        <taxon>Fungi</taxon>
        <taxon>Dikarya</taxon>
        <taxon>Ascomycota</taxon>
        <taxon>Pezizomycotina</taxon>
        <taxon>Sordariomycetes</taxon>
        <taxon>Sordariomycetidae</taxon>
        <taxon>Ophiostomatales</taxon>
        <taxon>Ophiostomataceae</taxon>
        <taxon>Sporothrix</taxon>
    </lineage>
</organism>
<evidence type="ECO:0000313" key="11">
    <source>
        <dbReference type="EMBL" id="CAK7266385.1"/>
    </source>
</evidence>
<dbReference type="SUPFAM" id="SSF54001">
    <property type="entry name" value="Cysteine proteinases"/>
    <property type="match status" value="1"/>
</dbReference>
<name>A0ABP0DDR9_9PEZI</name>
<evidence type="ECO:0000256" key="2">
    <source>
        <dbReference type="ARBA" id="ARBA00012759"/>
    </source>
</evidence>
<evidence type="ECO:0000256" key="8">
    <source>
        <dbReference type="PROSITE-ProRule" id="PRU01394"/>
    </source>
</evidence>
<dbReference type="Proteomes" id="UP001642502">
    <property type="component" value="Unassembled WGS sequence"/>
</dbReference>
<comment type="caution">
    <text evidence="7">Lacks conserved residue(s) required for the propagation of feature annotation.</text>
</comment>
<evidence type="ECO:0000256" key="6">
    <source>
        <dbReference type="ARBA" id="ARBA00022807"/>
    </source>
</evidence>
<dbReference type="PANTHER" id="PTHR10589:SF29">
    <property type="entry name" value="UBIQUITIN CARBOXYL-TERMINAL HYDROLASE"/>
    <property type="match status" value="1"/>
</dbReference>
<evidence type="ECO:0000313" key="12">
    <source>
        <dbReference type="Proteomes" id="UP001642502"/>
    </source>
</evidence>
<evidence type="ECO:0000256" key="3">
    <source>
        <dbReference type="ARBA" id="ARBA00022670"/>
    </source>
</evidence>